<dbReference type="AlphaFoldDB" id="A0AA88DYK8"/>
<evidence type="ECO:0000313" key="1">
    <source>
        <dbReference type="EMBL" id="GMN64410.1"/>
    </source>
</evidence>
<dbReference type="Proteomes" id="UP001187192">
    <property type="component" value="Unassembled WGS sequence"/>
</dbReference>
<accession>A0AA88DYK8</accession>
<gene>
    <name evidence="1" type="ORF">TIFTF001_033484</name>
</gene>
<keyword evidence="2" id="KW-1185">Reference proteome</keyword>
<comment type="caution">
    <text evidence="1">The sequence shown here is derived from an EMBL/GenBank/DDBJ whole genome shotgun (WGS) entry which is preliminary data.</text>
</comment>
<organism evidence="1 2">
    <name type="scientific">Ficus carica</name>
    <name type="common">Common fig</name>
    <dbReference type="NCBI Taxonomy" id="3494"/>
    <lineage>
        <taxon>Eukaryota</taxon>
        <taxon>Viridiplantae</taxon>
        <taxon>Streptophyta</taxon>
        <taxon>Embryophyta</taxon>
        <taxon>Tracheophyta</taxon>
        <taxon>Spermatophyta</taxon>
        <taxon>Magnoliopsida</taxon>
        <taxon>eudicotyledons</taxon>
        <taxon>Gunneridae</taxon>
        <taxon>Pentapetalae</taxon>
        <taxon>rosids</taxon>
        <taxon>fabids</taxon>
        <taxon>Rosales</taxon>
        <taxon>Moraceae</taxon>
        <taxon>Ficeae</taxon>
        <taxon>Ficus</taxon>
    </lineage>
</organism>
<reference evidence="1" key="1">
    <citation type="submission" date="2023-07" db="EMBL/GenBank/DDBJ databases">
        <title>draft genome sequence of fig (Ficus carica).</title>
        <authorList>
            <person name="Takahashi T."/>
            <person name="Nishimura K."/>
        </authorList>
    </citation>
    <scope>NUCLEOTIDE SEQUENCE</scope>
</reference>
<name>A0AA88DYK8_FICCA</name>
<protein>
    <submittedName>
        <fullName evidence="1">Uncharacterized protein</fullName>
    </submittedName>
</protein>
<dbReference type="EMBL" id="BTGU01000178">
    <property type="protein sequence ID" value="GMN64410.1"/>
    <property type="molecule type" value="Genomic_DNA"/>
</dbReference>
<proteinExistence type="predicted"/>
<sequence>MEEQPLVLLRSSDYIAMNPHAREKFWRYNFATQVGLEWSGAGCLAENTGLGSRGPKLAHVEGTAGVAAGCAQAWAAGLAA</sequence>
<evidence type="ECO:0000313" key="2">
    <source>
        <dbReference type="Proteomes" id="UP001187192"/>
    </source>
</evidence>